<comment type="caution">
    <text evidence="8">The sequence shown here is derived from an EMBL/GenBank/DDBJ whole genome shotgun (WGS) entry which is preliminary data.</text>
</comment>
<keyword evidence="9" id="KW-1185">Reference proteome</keyword>
<feature type="non-terminal residue" evidence="8">
    <location>
        <position position="60"/>
    </location>
</feature>
<evidence type="ECO:0000256" key="6">
    <source>
        <dbReference type="ARBA" id="ARBA00022918"/>
    </source>
</evidence>
<evidence type="ECO:0000256" key="1">
    <source>
        <dbReference type="ARBA" id="ARBA00022679"/>
    </source>
</evidence>
<keyword evidence="4" id="KW-0255">Endonuclease</keyword>
<name>A0A7L4BPM5_9CHAR</name>
<dbReference type="GO" id="GO:0016787">
    <property type="term" value="F:hydrolase activity"/>
    <property type="evidence" value="ECO:0007669"/>
    <property type="project" value="UniProtKB-KW"/>
</dbReference>
<keyword evidence="2" id="KW-0548">Nucleotidyltransferase</keyword>
<gene>
    <name evidence="8" type="primary">Ervk7_0</name>
    <name evidence="8" type="ORF">PHASIM_R15043</name>
</gene>
<dbReference type="PANTHER" id="PTHR41694">
    <property type="entry name" value="ENDOGENOUS RETROVIRUS GROUP K MEMBER POL PROTEIN"/>
    <property type="match status" value="1"/>
</dbReference>
<dbReference type="InterPro" id="IPR012337">
    <property type="entry name" value="RNaseH-like_sf"/>
</dbReference>
<dbReference type="EMBL" id="VZZW01010988">
    <property type="protein sequence ID" value="NXW39562.1"/>
    <property type="molecule type" value="Genomic_DNA"/>
</dbReference>
<evidence type="ECO:0000256" key="4">
    <source>
        <dbReference type="ARBA" id="ARBA00022759"/>
    </source>
</evidence>
<evidence type="ECO:0000259" key="7">
    <source>
        <dbReference type="PROSITE" id="PS50994"/>
    </source>
</evidence>
<dbReference type="GO" id="GO:0035613">
    <property type="term" value="F:RNA stem-loop binding"/>
    <property type="evidence" value="ECO:0007669"/>
    <property type="project" value="TreeGrafter"/>
</dbReference>
<feature type="domain" description="Integrase catalytic" evidence="7">
    <location>
        <begin position="1"/>
        <end position="60"/>
    </location>
</feature>
<protein>
    <submittedName>
        <fullName evidence="8">POK7 protein</fullName>
    </submittedName>
</protein>
<dbReference type="Gene3D" id="3.30.420.10">
    <property type="entry name" value="Ribonuclease H-like superfamily/Ribonuclease H"/>
    <property type="match status" value="1"/>
</dbReference>
<keyword evidence="3" id="KW-0540">Nuclease</keyword>
<dbReference type="Proteomes" id="UP000556165">
    <property type="component" value="Unassembled WGS sequence"/>
</dbReference>
<dbReference type="SUPFAM" id="SSF53098">
    <property type="entry name" value="Ribonuclease H-like"/>
    <property type="match status" value="1"/>
</dbReference>
<dbReference type="InterPro" id="IPR036397">
    <property type="entry name" value="RNaseH_sf"/>
</dbReference>
<organism evidence="8 9">
    <name type="scientific">Phaetusa simplex</name>
    <name type="common">large-billed tern</name>
    <dbReference type="NCBI Taxonomy" id="297813"/>
    <lineage>
        <taxon>Eukaryota</taxon>
        <taxon>Metazoa</taxon>
        <taxon>Chordata</taxon>
        <taxon>Craniata</taxon>
        <taxon>Vertebrata</taxon>
        <taxon>Euteleostomi</taxon>
        <taxon>Archelosauria</taxon>
        <taxon>Archosauria</taxon>
        <taxon>Dinosauria</taxon>
        <taxon>Saurischia</taxon>
        <taxon>Theropoda</taxon>
        <taxon>Coelurosauria</taxon>
        <taxon>Aves</taxon>
        <taxon>Neognathae</taxon>
        <taxon>Neoaves</taxon>
        <taxon>Charadriiformes</taxon>
        <taxon>Laridae</taxon>
        <taxon>Phaetusa</taxon>
    </lineage>
</organism>
<sequence>RDVRKRLLRAFATLGIPSQLKTDHGPAYTSAATKAFLDSWGIMHITAIPHSPTGQLSGHT</sequence>
<evidence type="ECO:0000256" key="3">
    <source>
        <dbReference type="ARBA" id="ARBA00022722"/>
    </source>
</evidence>
<dbReference type="GO" id="GO:0003964">
    <property type="term" value="F:RNA-directed DNA polymerase activity"/>
    <property type="evidence" value="ECO:0007669"/>
    <property type="project" value="UniProtKB-KW"/>
</dbReference>
<dbReference type="PANTHER" id="PTHR41694:SF3">
    <property type="entry name" value="RNA-DIRECTED DNA POLYMERASE-RELATED"/>
    <property type="match status" value="1"/>
</dbReference>
<dbReference type="GO" id="GO:0015074">
    <property type="term" value="P:DNA integration"/>
    <property type="evidence" value="ECO:0007669"/>
    <property type="project" value="InterPro"/>
</dbReference>
<dbReference type="PROSITE" id="PS50994">
    <property type="entry name" value="INTEGRASE"/>
    <property type="match status" value="1"/>
</dbReference>
<evidence type="ECO:0000313" key="8">
    <source>
        <dbReference type="EMBL" id="NXW39562.1"/>
    </source>
</evidence>
<dbReference type="InterPro" id="IPR001584">
    <property type="entry name" value="Integrase_cat-core"/>
</dbReference>
<evidence type="ECO:0000313" key="9">
    <source>
        <dbReference type="Proteomes" id="UP000556165"/>
    </source>
</evidence>
<proteinExistence type="predicted"/>
<dbReference type="Pfam" id="PF00665">
    <property type="entry name" value="rve"/>
    <property type="match status" value="1"/>
</dbReference>
<accession>A0A7L4BPM5</accession>
<keyword evidence="6" id="KW-0695">RNA-directed DNA polymerase</keyword>
<reference evidence="8 9" key="1">
    <citation type="submission" date="2019-09" db="EMBL/GenBank/DDBJ databases">
        <title>Bird 10,000 Genomes (B10K) Project - Family phase.</title>
        <authorList>
            <person name="Zhang G."/>
        </authorList>
    </citation>
    <scope>NUCLEOTIDE SEQUENCE [LARGE SCALE GENOMIC DNA]</scope>
    <source>
        <strain evidence="8">B10K-DU-009-16</strain>
        <tissue evidence="8">Muscle</tissue>
    </source>
</reference>
<dbReference type="GO" id="GO:0004519">
    <property type="term" value="F:endonuclease activity"/>
    <property type="evidence" value="ECO:0007669"/>
    <property type="project" value="UniProtKB-KW"/>
</dbReference>
<keyword evidence="1" id="KW-0808">Transferase</keyword>
<feature type="non-terminal residue" evidence="8">
    <location>
        <position position="1"/>
    </location>
</feature>
<evidence type="ECO:0000256" key="2">
    <source>
        <dbReference type="ARBA" id="ARBA00022695"/>
    </source>
</evidence>
<dbReference type="AlphaFoldDB" id="A0A7L4BPM5"/>
<keyword evidence="5" id="KW-0378">Hydrolase</keyword>
<evidence type="ECO:0000256" key="5">
    <source>
        <dbReference type="ARBA" id="ARBA00022801"/>
    </source>
</evidence>